<sequence>MHVGGIEAVVVDRTNVEIAAVADAGEVHLRDAFGRRQQERAQRVLVRAKLVVAEEAIVGRKHGGPARDPFVVQRELAVRIEAAAPVAVADLSGIGIRVFLMNTVAADFIRAVDQALTEVDLAEHALPRCDARRNGHVVVRCDRPVERNLGAVAGVRVVARPRHQEAGLALHGRVGRREVRQVGEGMTEELYLRVFEVEHLFGLVVDDARGLHLPQRRVFGMVAARGAGGVGAALENRDVAIAAIGACRRHARFVRRVEAQ</sequence>
<dbReference type="EMBL" id="CCAZ020000001">
    <property type="protein sequence ID" value="CEG08257.1"/>
    <property type="molecule type" value="Genomic_DNA"/>
</dbReference>
<keyword evidence="2" id="KW-1185">Reference proteome</keyword>
<dbReference type="Proteomes" id="UP000035762">
    <property type="component" value="Unassembled WGS sequence"/>
</dbReference>
<evidence type="ECO:0000313" key="2">
    <source>
        <dbReference type="Proteomes" id="UP000035762"/>
    </source>
</evidence>
<dbReference type="AlphaFoldDB" id="A0A090MPR9"/>
<gene>
    <name evidence="1" type="ORF">BN961_01671</name>
</gene>
<accession>A0A090MPR9</accession>
<organism evidence="1 2">
    <name type="scientific">Afipia felis</name>
    <name type="common">Cat scratch disease bacillus</name>
    <dbReference type="NCBI Taxonomy" id="1035"/>
    <lineage>
        <taxon>Bacteria</taxon>
        <taxon>Pseudomonadati</taxon>
        <taxon>Pseudomonadota</taxon>
        <taxon>Alphaproteobacteria</taxon>
        <taxon>Hyphomicrobiales</taxon>
        <taxon>Nitrobacteraceae</taxon>
        <taxon>Afipia</taxon>
    </lineage>
</organism>
<evidence type="ECO:0000313" key="1">
    <source>
        <dbReference type="EMBL" id="CEG08257.1"/>
    </source>
</evidence>
<proteinExistence type="predicted"/>
<protein>
    <submittedName>
        <fullName evidence="1">Uncharacterized protein</fullName>
    </submittedName>
</protein>
<comment type="caution">
    <text evidence="1">The sequence shown here is derived from an EMBL/GenBank/DDBJ whole genome shotgun (WGS) entry which is preliminary data.</text>
</comment>
<name>A0A090MPR9_AFIFE</name>
<reference evidence="1 2" key="1">
    <citation type="journal article" date="2014" name="Genome Announc.">
        <title>Genome Sequence of Afipia felis Strain 76713, Isolated in Hospital Water Using an Amoeba Co-Culture Procedure.</title>
        <authorList>
            <person name="Benamar S."/>
            <person name="La Scola B."/>
            <person name="Croce O."/>
        </authorList>
    </citation>
    <scope>NUCLEOTIDE SEQUENCE [LARGE SCALE GENOMIC DNA]</scope>
    <source>
        <strain evidence="1 2">76713</strain>
    </source>
</reference>